<dbReference type="InterPro" id="IPR001248">
    <property type="entry name" value="Pur-cyt_permease"/>
</dbReference>
<feature type="transmembrane region" description="Helical" evidence="9">
    <location>
        <begin position="447"/>
        <end position="470"/>
    </location>
</feature>
<feature type="transmembrane region" description="Helical" evidence="9">
    <location>
        <begin position="281"/>
        <end position="303"/>
    </location>
</feature>
<feature type="transmembrane region" description="Helical" evidence="9">
    <location>
        <begin position="213"/>
        <end position="230"/>
    </location>
</feature>
<feature type="transmembrane region" description="Helical" evidence="9">
    <location>
        <begin position="145"/>
        <end position="171"/>
    </location>
</feature>
<dbReference type="PIRSF" id="PIRSF002744">
    <property type="entry name" value="Pur-cyt_permease"/>
    <property type="match status" value="1"/>
</dbReference>
<evidence type="ECO:0000313" key="10">
    <source>
        <dbReference type="EMBL" id="ETW77528.1"/>
    </source>
</evidence>
<feature type="transmembrane region" description="Helical" evidence="9">
    <location>
        <begin position="482"/>
        <end position="501"/>
    </location>
</feature>
<dbReference type="Proteomes" id="UP000030671">
    <property type="component" value="Unassembled WGS sequence"/>
</dbReference>
<feature type="transmembrane region" description="Helical" evidence="9">
    <location>
        <begin position="377"/>
        <end position="398"/>
    </location>
</feature>
<feature type="transmembrane region" description="Helical" evidence="9">
    <location>
        <begin position="74"/>
        <end position="96"/>
    </location>
</feature>
<dbReference type="Pfam" id="PF02133">
    <property type="entry name" value="Transp_cyt_pur"/>
    <property type="match status" value="1"/>
</dbReference>
<evidence type="ECO:0000256" key="6">
    <source>
        <dbReference type="ARBA" id="ARBA00023136"/>
    </source>
</evidence>
<dbReference type="GO" id="GO:0022857">
    <property type="term" value="F:transmembrane transporter activity"/>
    <property type="evidence" value="ECO:0007669"/>
    <property type="project" value="InterPro"/>
</dbReference>
<evidence type="ECO:0000256" key="3">
    <source>
        <dbReference type="ARBA" id="ARBA00022448"/>
    </source>
</evidence>
<evidence type="ECO:0000313" key="11">
    <source>
        <dbReference type="Proteomes" id="UP000030671"/>
    </source>
</evidence>
<feature type="transmembrane region" description="Helical" evidence="9">
    <location>
        <begin position="183"/>
        <end position="207"/>
    </location>
</feature>
<keyword evidence="6 7" id="KW-0472">Membrane</keyword>
<dbReference type="EMBL" id="KI925463">
    <property type="protein sequence ID" value="ETW77528.1"/>
    <property type="molecule type" value="Genomic_DNA"/>
</dbReference>
<dbReference type="PANTHER" id="PTHR31806">
    <property type="entry name" value="PURINE-CYTOSINE PERMEASE FCY2-RELATED"/>
    <property type="match status" value="1"/>
</dbReference>
<dbReference type="GO" id="GO:0005886">
    <property type="term" value="C:plasma membrane"/>
    <property type="evidence" value="ECO:0007669"/>
    <property type="project" value="TreeGrafter"/>
</dbReference>
<evidence type="ECO:0000256" key="7">
    <source>
        <dbReference type="PIRNR" id="PIRNR002744"/>
    </source>
</evidence>
<dbReference type="STRING" id="747525.W4JVC5"/>
<keyword evidence="11" id="KW-1185">Reference proteome</keyword>
<evidence type="ECO:0000256" key="9">
    <source>
        <dbReference type="SAM" id="Phobius"/>
    </source>
</evidence>
<protein>
    <submittedName>
        <fullName evidence="10">Nucleobase cation symporter</fullName>
    </submittedName>
</protein>
<keyword evidence="5 9" id="KW-1133">Transmembrane helix</keyword>
<dbReference type="eggNOG" id="ENOG502QQ8Y">
    <property type="taxonomic scope" value="Eukaryota"/>
</dbReference>
<feature type="transmembrane region" description="Helical" evidence="9">
    <location>
        <begin position="404"/>
        <end position="426"/>
    </location>
</feature>
<sequence>MARSWNSENATSSEGDKQGDVEKGPAAVSYVQEAGEVQTNLVGPRFIWSKISSWGVETRGIEPVPIEARTQENYASIFTFFWTMNFCLLSIITGMVGTLSFEMSLRDSSLVILFFCLLCSGPPAYLSTLGPKTGLRQMIQARYSFGLYGSIIPVLLNMATVTGFVVIGAVVGGQTLSAVNGNLSVDVGIVITCICTLVLSFCGYKVLHQYERFAWIPIFISIVIAIGCGGKHLSKQVVQPPASASTVLSFGGLIAGFIIPYGTLASDYATYMRSDAPGRRLFWYTFAGFVVPTVPLMVLGAAIGGAVPNVPAWAAAYETGSAGGILAAMLTPAKGFGKFIVVILAFSTLGNMAASTYSVSLNFQMIMPFLIRVPRGLFSLIIVAVVIPVSIKAATSFFDSLENFIGVIAYWSAAFVSIVITEHLAFRKGDATTYDQAIYNKARELPTGVAALAAGAVSFALIIPCMGQIWYTGPIAETTGDIGFEVAFCLSALLYLPFRWLEIKIRGRL</sequence>
<dbReference type="KEGG" id="hir:HETIRDRAFT_37098"/>
<dbReference type="Gene3D" id="1.10.4160.10">
    <property type="entry name" value="Hydantoin permease"/>
    <property type="match status" value="1"/>
</dbReference>
<evidence type="ECO:0000256" key="8">
    <source>
        <dbReference type="SAM" id="MobiDB-lite"/>
    </source>
</evidence>
<organism evidence="10 11">
    <name type="scientific">Heterobasidion irregulare (strain TC 32-1)</name>
    <dbReference type="NCBI Taxonomy" id="747525"/>
    <lineage>
        <taxon>Eukaryota</taxon>
        <taxon>Fungi</taxon>
        <taxon>Dikarya</taxon>
        <taxon>Basidiomycota</taxon>
        <taxon>Agaricomycotina</taxon>
        <taxon>Agaricomycetes</taxon>
        <taxon>Russulales</taxon>
        <taxon>Bondarzewiaceae</taxon>
        <taxon>Heterobasidion</taxon>
        <taxon>Heterobasidion annosum species complex</taxon>
    </lineage>
</organism>
<evidence type="ECO:0000256" key="2">
    <source>
        <dbReference type="ARBA" id="ARBA00008974"/>
    </source>
</evidence>
<feature type="region of interest" description="Disordered" evidence="8">
    <location>
        <begin position="1"/>
        <end position="22"/>
    </location>
</feature>
<dbReference type="OrthoDB" id="2116389at2759"/>
<feature type="transmembrane region" description="Helical" evidence="9">
    <location>
        <begin position="108"/>
        <end position="125"/>
    </location>
</feature>
<dbReference type="InParanoid" id="W4JVC5"/>
<dbReference type="PANTHER" id="PTHR31806:SF5">
    <property type="entry name" value="PURINE-CYTOSINE PERMEASE FCY21"/>
    <property type="match status" value="1"/>
</dbReference>
<gene>
    <name evidence="10" type="ORF">HETIRDRAFT_37098</name>
</gene>
<comment type="subcellular location">
    <subcellularLocation>
        <location evidence="1">Membrane</location>
        <topology evidence="1">Multi-pass membrane protein</topology>
    </subcellularLocation>
</comment>
<dbReference type="AlphaFoldDB" id="W4JVC5"/>
<evidence type="ECO:0000256" key="5">
    <source>
        <dbReference type="ARBA" id="ARBA00022989"/>
    </source>
</evidence>
<feature type="compositionally biased region" description="Polar residues" evidence="8">
    <location>
        <begin position="1"/>
        <end position="13"/>
    </location>
</feature>
<keyword evidence="4 9" id="KW-0812">Transmembrane</keyword>
<dbReference type="InterPro" id="IPR026030">
    <property type="entry name" value="Pur-cyt_permease_Fcy2/21/22"/>
</dbReference>
<feature type="transmembrane region" description="Helical" evidence="9">
    <location>
        <begin position="336"/>
        <end position="357"/>
    </location>
</feature>
<dbReference type="GeneID" id="20671840"/>
<evidence type="ECO:0000256" key="1">
    <source>
        <dbReference type="ARBA" id="ARBA00004141"/>
    </source>
</evidence>
<proteinExistence type="inferred from homology"/>
<evidence type="ECO:0000256" key="4">
    <source>
        <dbReference type="ARBA" id="ARBA00022692"/>
    </source>
</evidence>
<keyword evidence="3 7" id="KW-0813">Transport</keyword>
<feature type="transmembrane region" description="Helical" evidence="9">
    <location>
        <begin position="242"/>
        <end position="261"/>
    </location>
</feature>
<reference evidence="10 11" key="1">
    <citation type="journal article" date="2012" name="New Phytol.">
        <title>Insight into trade-off between wood decay and parasitism from the genome of a fungal forest pathogen.</title>
        <authorList>
            <person name="Olson A."/>
            <person name="Aerts A."/>
            <person name="Asiegbu F."/>
            <person name="Belbahri L."/>
            <person name="Bouzid O."/>
            <person name="Broberg A."/>
            <person name="Canback B."/>
            <person name="Coutinho P.M."/>
            <person name="Cullen D."/>
            <person name="Dalman K."/>
            <person name="Deflorio G."/>
            <person name="van Diepen L.T."/>
            <person name="Dunand C."/>
            <person name="Duplessis S."/>
            <person name="Durling M."/>
            <person name="Gonthier P."/>
            <person name="Grimwood J."/>
            <person name="Fossdal C.G."/>
            <person name="Hansson D."/>
            <person name="Henrissat B."/>
            <person name="Hietala A."/>
            <person name="Himmelstrand K."/>
            <person name="Hoffmeister D."/>
            <person name="Hogberg N."/>
            <person name="James T.Y."/>
            <person name="Karlsson M."/>
            <person name="Kohler A."/>
            <person name="Kues U."/>
            <person name="Lee Y.H."/>
            <person name="Lin Y.C."/>
            <person name="Lind M."/>
            <person name="Lindquist E."/>
            <person name="Lombard V."/>
            <person name="Lucas S."/>
            <person name="Lunden K."/>
            <person name="Morin E."/>
            <person name="Murat C."/>
            <person name="Park J."/>
            <person name="Raffaello T."/>
            <person name="Rouze P."/>
            <person name="Salamov A."/>
            <person name="Schmutz J."/>
            <person name="Solheim H."/>
            <person name="Stahlberg J."/>
            <person name="Velez H."/>
            <person name="de Vries R.P."/>
            <person name="Wiebenga A."/>
            <person name="Woodward S."/>
            <person name="Yakovlev I."/>
            <person name="Garbelotto M."/>
            <person name="Martin F."/>
            <person name="Grigoriev I.V."/>
            <person name="Stenlid J."/>
        </authorList>
    </citation>
    <scope>NUCLEOTIDE SEQUENCE [LARGE SCALE GENOMIC DNA]</scope>
    <source>
        <strain evidence="10 11">TC 32-1</strain>
    </source>
</reference>
<dbReference type="RefSeq" id="XP_009550462.1">
    <property type="nucleotide sequence ID" value="XM_009552167.1"/>
</dbReference>
<dbReference type="HOGENOM" id="CLU_026016_2_0_1"/>
<accession>W4JVC5</accession>
<name>W4JVC5_HETIT</name>
<comment type="similarity">
    <text evidence="2 7">Belongs to the purine-cytosine permease (2.A.39) family.</text>
</comment>